<protein>
    <submittedName>
        <fullName evidence="20">Peptidase M12B domain-containing protein</fullName>
    </submittedName>
</protein>
<dbReference type="Gene3D" id="2.20.100.10">
    <property type="entry name" value="Thrombospondin type-1 (TSP1) repeat"/>
    <property type="match status" value="7"/>
</dbReference>
<feature type="binding site" evidence="13">
    <location>
        <position position="271"/>
    </location>
    <ligand>
        <name>Ca(2+)</name>
        <dbReference type="ChEBI" id="CHEBI:29108"/>
        <label>1</label>
    </ligand>
</feature>
<feature type="disulfide bond" evidence="14">
    <location>
        <begin position="184"/>
        <end position="268"/>
    </location>
</feature>
<dbReference type="Gene3D" id="3.40.1620.60">
    <property type="match status" value="1"/>
</dbReference>
<feature type="disulfide bond" evidence="14">
    <location>
        <begin position="298"/>
        <end position="320"/>
    </location>
</feature>
<dbReference type="Pfam" id="PF08685">
    <property type="entry name" value="GON"/>
    <property type="match status" value="1"/>
</dbReference>
<dbReference type="GO" id="GO:0031012">
    <property type="term" value="C:extracellular matrix"/>
    <property type="evidence" value="ECO:0007669"/>
    <property type="project" value="TreeGrafter"/>
</dbReference>
<evidence type="ECO:0000313" key="20">
    <source>
        <dbReference type="EnsemblMetazoa" id="RPRC001849-PA"/>
    </source>
</evidence>
<feature type="disulfide bond" evidence="14">
    <location>
        <begin position="390"/>
        <end position="402"/>
    </location>
</feature>
<dbReference type="EnsemblMetazoa" id="RPRC001849-RA">
    <property type="protein sequence ID" value="RPRC001849-PA"/>
    <property type="gene ID" value="RPRC001849"/>
</dbReference>
<feature type="active site" evidence="12 15">
    <location>
        <position position="208"/>
    </location>
</feature>
<dbReference type="CDD" id="cd04273">
    <property type="entry name" value="ZnMc_ADAMTS_like"/>
    <property type="match status" value="1"/>
</dbReference>
<sequence length="1565" mass="176428">MLRRITSKLIHDNCHHHRHHEHQRINEVDEEIEDEEFLDSEENKGNSRKRRSLSEEYIIELMIVADKKMKDYHGSGLISYVLTLMSTVSLIFNDVSIGNRMSVAVVKFFVFEHQDIIMSNNNNNTKASKILTKFCEWQYKHNEKDDRSPNHHDAAMLLTRENVCDELKNGTCDTLGLAEVGTICKSPDRSCFLVKDNGLSAAFTIAHEIGHILNMPHDGDFKCSQHLKKDKGHFIMSSALDQFTNLWQWSNCSRQLLTEYLDAGFGSCLKDHPTKDLMQERDDSKVLPGEHFSSDKQCQMLYGPTFTTCPYMPVCRRLWCSKNSACKTQHMPWADGTPCDGDSKWCQRGKCEPRGRGIPKPEDGGWGPWQKHSECSRTCGGGIKQSIRHCNNPIPSNGGKYCVGIRIRYRSCNTEDCPSGTPDFREQQCASFNNNNFNIQGLAENVTWVPKYGGISPENRCKLFCRVAESSRYYPLRDKVTDGTVCGPDTFDICVNGVCKPAGCDHVLHSKKELDYCGQCDGNNSTCQRIVRHYNISKYGYSTVVKIVAGSANIDIQQIGFNSSKDDNYLALMDSEKNEHILNGKFVVSMFEKRLMYGGTVLRYSGSSEAIERIHSTRPLDKDLIVQVLSVGNLSPPNIIYEYSVQKQGYKWLVPKTWSRCSKMCNGERQKNLICVRIEDHIEVLPELCEHLEKPEILKKHCNTACILKWSVTSKSACSTPCGIGERTVLLQCELEEKSTGKITAVDNTACQELARPPTVERCRGPCDKARWNYGSWSTCSVTCGDGVETRSAKCMDHSGRTTDDSQCDENEKEVQRPCWIQHCPMWKVGDWTPCSVSCGTGERRRPFRCMVGNHTDNLQCPLPVPLNVQPCNLAPCPIWIEGPWSPCSATCGLGERRRSVKCSEENGCSLKTIPPSTQTCIMQPCSFRHENAVPDDASGHQPPSEKYGGYVWKTTATACSVTCGKGWRTKYYTCQDSITGTAVSNTYCLKSFGGGDPVKEICETGITCSNSHHGTVIGKWNTSEWEPCSAICGTGFKKRTVYCRGIDGSYLPDNYCPEVRPVNEAECESPCVRNNRWTISPWSECSEPCGGGIRIRSVTCDYSVCSDSKPETKEPCNMHSCIEGTWHYGSWSTCNVSCGKGFRQRDVLCRSVSGGELPDKACKGKQLDATIEICFGYKCGRGFGDNTSPRWRTSRWSTCSSTCTQTRAVWCESSTGTEVSRAECTGKKIPKTVKRCKKRHCIQHIMSRKTPYDWKRGLWSQCSPHGMQTRTVTCIHFKGHQEIVVNDMYCKQVKPTSHQRCPPHKERSENLHWKAGEWKPCSKQCSRKGRQERKLHCYLGDREVARGHCRKYAADSKPEKKRSCTPIVCSSCRERQLGLMERNDGDYTVYVRGINLTVYCQGMNTDNPQEFISLEKDSNYAMFYDRSFKEPEDGENCNWDECSLDKSGLTFFNKIAVNLTSLTVKRDDWTFAKRWKGSMIKYGEAGDCIRHSGRRNGCQVQGEFQINLQGTGLRIHPSTVWDNYGADIDIDRSHNGVKISGRCGGGCCGFCRPRDPLRLDLVPP</sequence>
<evidence type="ECO:0000256" key="17">
    <source>
        <dbReference type="SAM" id="Phobius"/>
    </source>
</evidence>
<keyword evidence="6" id="KW-0677">Repeat</keyword>
<dbReference type="InterPro" id="IPR050439">
    <property type="entry name" value="ADAMTS_ADAMTS-like"/>
</dbReference>
<feature type="binding site" evidence="13">
    <location>
        <position position="60"/>
    </location>
    <ligand>
        <name>Ca(2+)</name>
        <dbReference type="ChEBI" id="CHEBI:29108"/>
        <label>1</label>
    </ligand>
</feature>
<keyword evidence="13" id="KW-0106">Calcium</keyword>
<evidence type="ECO:0000259" key="19">
    <source>
        <dbReference type="PROSITE" id="PS51046"/>
    </source>
</evidence>
<evidence type="ECO:0000313" key="21">
    <source>
        <dbReference type="Proteomes" id="UP000015103"/>
    </source>
</evidence>
<dbReference type="SUPFAM" id="SSF82895">
    <property type="entry name" value="TSP-1 type 1 repeat"/>
    <property type="match status" value="9"/>
</dbReference>
<dbReference type="STRING" id="13249.T1HCT4"/>
<keyword evidence="4 13" id="KW-0479">Metal-binding</keyword>
<dbReference type="GO" id="GO:0030198">
    <property type="term" value="P:extracellular matrix organization"/>
    <property type="evidence" value="ECO:0007669"/>
    <property type="project" value="InterPro"/>
</dbReference>
<dbReference type="Pfam" id="PF05986">
    <property type="entry name" value="ADAMTS_spacer1"/>
    <property type="match status" value="1"/>
</dbReference>
<evidence type="ECO:0000256" key="12">
    <source>
        <dbReference type="PIRSR" id="PIRSR613273-1"/>
    </source>
</evidence>
<keyword evidence="7" id="KW-0378">Hydrolase</keyword>
<accession>T1HCT4</accession>
<feature type="binding site" evidence="13">
    <location>
        <position position="271"/>
    </location>
    <ligand>
        <name>Ca(2+)</name>
        <dbReference type="ChEBI" id="CHEBI:29108"/>
        <label>2</label>
    </ligand>
</feature>
<dbReference type="VEuPathDB" id="VectorBase:RPRC001849"/>
<dbReference type="InterPro" id="IPR010294">
    <property type="entry name" value="ADAMTS_spacer1"/>
</dbReference>
<feature type="transmembrane region" description="Helical" evidence="17">
    <location>
        <begin position="72"/>
        <end position="92"/>
    </location>
</feature>
<feature type="disulfide bond" evidence="14">
    <location>
        <begin position="164"/>
        <end position="172"/>
    </location>
</feature>
<dbReference type="FunFam" id="2.20.100.10:FF:000006">
    <property type="entry name" value="A disintegrin and metalloproteinase with thrombospondin motifs 1"/>
    <property type="match status" value="1"/>
</dbReference>
<dbReference type="Gene3D" id="2.60.120.830">
    <property type="match status" value="1"/>
</dbReference>
<keyword evidence="21" id="KW-1185">Reference proteome</keyword>
<comment type="caution">
    <text evidence="15">Lacks conserved residue(s) required for the propagation of feature annotation.</text>
</comment>
<dbReference type="InterPro" id="IPR045371">
    <property type="entry name" value="ADAMTS_CR_3"/>
</dbReference>
<comment type="subcellular location">
    <subcellularLocation>
        <location evidence="1">Secreted</location>
    </subcellularLocation>
</comment>
<feature type="disulfide bond" evidence="14">
    <location>
        <begin position="375"/>
        <end position="412"/>
    </location>
</feature>
<evidence type="ECO:0000256" key="10">
    <source>
        <dbReference type="ARBA" id="ARBA00023157"/>
    </source>
</evidence>
<name>T1HCT4_RHOPR</name>
<keyword evidence="8 13" id="KW-0862">Zinc</keyword>
<feature type="region of interest" description="Disordered" evidence="16">
    <location>
        <begin position="16"/>
        <end position="46"/>
    </location>
</feature>
<dbReference type="InterPro" id="IPR041645">
    <property type="entry name" value="ADAMTS_CR_2"/>
</dbReference>
<evidence type="ECO:0000256" key="15">
    <source>
        <dbReference type="PROSITE-ProRule" id="PRU00276"/>
    </source>
</evidence>
<evidence type="ECO:0000256" key="16">
    <source>
        <dbReference type="SAM" id="MobiDB-lite"/>
    </source>
</evidence>
<organism evidence="20 21">
    <name type="scientific">Rhodnius prolixus</name>
    <name type="common">Triatomid bug</name>
    <dbReference type="NCBI Taxonomy" id="13249"/>
    <lineage>
        <taxon>Eukaryota</taxon>
        <taxon>Metazoa</taxon>
        <taxon>Ecdysozoa</taxon>
        <taxon>Arthropoda</taxon>
        <taxon>Hexapoda</taxon>
        <taxon>Insecta</taxon>
        <taxon>Pterygota</taxon>
        <taxon>Neoptera</taxon>
        <taxon>Paraneoptera</taxon>
        <taxon>Hemiptera</taxon>
        <taxon>Heteroptera</taxon>
        <taxon>Panheteroptera</taxon>
        <taxon>Cimicomorpha</taxon>
        <taxon>Reduviidae</taxon>
        <taxon>Triatominae</taxon>
        <taxon>Rhodnius</taxon>
    </lineage>
</organism>
<keyword evidence="17" id="KW-0812">Transmembrane</keyword>
<dbReference type="eggNOG" id="KOG3538">
    <property type="taxonomic scope" value="Eukaryota"/>
</dbReference>
<feature type="binding site" evidence="13">
    <location>
        <position position="146"/>
    </location>
    <ligand>
        <name>Ca(2+)</name>
        <dbReference type="ChEBI" id="CHEBI:29108"/>
        <label>1</label>
    </ligand>
</feature>
<evidence type="ECO:0000256" key="7">
    <source>
        <dbReference type="ARBA" id="ARBA00022801"/>
    </source>
</evidence>
<dbReference type="PRINTS" id="PR01857">
    <property type="entry name" value="ADAMTSFAMILY"/>
</dbReference>
<feature type="domain" description="GON" evidence="19">
    <location>
        <begin position="1369"/>
        <end position="1565"/>
    </location>
</feature>
<feature type="binding site" evidence="13">
    <location>
        <position position="153"/>
    </location>
    <ligand>
        <name>Ca(2+)</name>
        <dbReference type="ChEBI" id="CHEBI:29108"/>
        <label>1</label>
    </ligand>
</feature>
<feature type="binding site" evidence="13">
    <location>
        <position position="268"/>
    </location>
    <ligand>
        <name>Ca(2+)</name>
        <dbReference type="ChEBI" id="CHEBI:29108"/>
        <label>1</label>
    </ligand>
</feature>
<evidence type="ECO:0000256" key="11">
    <source>
        <dbReference type="ARBA" id="ARBA00023180"/>
    </source>
</evidence>
<evidence type="ECO:0000256" key="6">
    <source>
        <dbReference type="ARBA" id="ARBA00022737"/>
    </source>
</evidence>
<evidence type="ECO:0000256" key="2">
    <source>
        <dbReference type="ARBA" id="ARBA00022525"/>
    </source>
</evidence>
<dbReference type="InterPro" id="IPR001590">
    <property type="entry name" value="Peptidase_M12B"/>
</dbReference>
<dbReference type="GO" id="GO:0004222">
    <property type="term" value="F:metalloendopeptidase activity"/>
    <property type="evidence" value="ECO:0007669"/>
    <property type="project" value="InterPro"/>
</dbReference>
<reference evidence="20" key="1">
    <citation type="submission" date="2015-05" db="UniProtKB">
        <authorList>
            <consortium name="EnsemblMetazoa"/>
        </authorList>
    </citation>
    <scope>IDENTIFICATION</scope>
</reference>
<feature type="binding site" evidence="13 15">
    <location>
        <position position="217"/>
    </location>
    <ligand>
        <name>Zn(2+)</name>
        <dbReference type="ChEBI" id="CHEBI:29105"/>
        <note>catalytic</note>
    </ligand>
</feature>
<dbReference type="SUPFAM" id="SSF55486">
    <property type="entry name" value="Metalloproteases ('zincins'), catalytic domain"/>
    <property type="match status" value="1"/>
</dbReference>
<evidence type="ECO:0000256" key="14">
    <source>
        <dbReference type="PIRSR" id="PIRSR613273-3"/>
    </source>
</evidence>
<keyword evidence="5" id="KW-0732">Signal</keyword>
<comment type="cofactor">
    <cofactor evidence="13">
        <name>Zn(2+)</name>
        <dbReference type="ChEBI" id="CHEBI:29105"/>
    </cofactor>
    <text evidence="13">Binds 1 zinc ion per subunit.</text>
</comment>
<dbReference type="PROSITE" id="PS50215">
    <property type="entry name" value="ADAM_MEPRO"/>
    <property type="match status" value="1"/>
</dbReference>
<keyword evidence="9" id="KW-0482">Metalloprotease</keyword>
<feature type="domain" description="Peptidase M12B" evidence="18">
    <location>
        <begin position="57"/>
        <end position="273"/>
    </location>
</feature>
<dbReference type="Pfam" id="PF17771">
    <property type="entry name" value="ADAMTS_CR_2"/>
    <property type="match status" value="1"/>
</dbReference>
<feature type="disulfide bond" evidence="14">
    <location>
        <begin position="379"/>
        <end position="417"/>
    </location>
</feature>
<dbReference type="InterPro" id="IPR012314">
    <property type="entry name" value="Pept_M12B_GON-ADAMTSs"/>
</dbReference>
<feature type="binding site" evidence="13">
    <location>
        <position position="60"/>
    </location>
    <ligand>
        <name>Ca(2+)</name>
        <dbReference type="ChEBI" id="CHEBI:29108"/>
        <label>2</label>
    </ligand>
</feature>
<keyword evidence="10 14" id="KW-1015">Disulfide bond</keyword>
<dbReference type="Gene3D" id="3.40.390.10">
    <property type="entry name" value="Collagenase (Catalytic Domain)"/>
    <property type="match status" value="1"/>
</dbReference>
<dbReference type="InParanoid" id="T1HCT4"/>
<feature type="disulfide bond" evidence="14">
    <location>
        <begin position="315"/>
        <end position="346"/>
    </location>
</feature>
<dbReference type="PROSITE" id="PS50092">
    <property type="entry name" value="TSP1"/>
    <property type="match status" value="9"/>
</dbReference>
<dbReference type="Pfam" id="PF01421">
    <property type="entry name" value="Reprolysin"/>
    <property type="match status" value="1"/>
</dbReference>
<feature type="disulfide bond" evidence="14">
    <location>
        <begin position="309"/>
        <end position="326"/>
    </location>
</feature>
<feature type="disulfide bond" evidence="14">
    <location>
        <begin position="339"/>
        <end position="351"/>
    </location>
</feature>
<feature type="binding site" evidence="13">
    <location>
        <position position="146"/>
    </location>
    <ligand>
        <name>Ca(2+)</name>
        <dbReference type="ChEBI" id="CHEBI:29108"/>
        <label>2</label>
    </ligand>
</feature>
<dbReference type="InterPro" id="IPR024079">
    <property type="entry name" value="MetalloPept_cat_dom_sf"/>
</dbReference>
<dbReference type="AlphaFoldDB" id="T1HCT4"/>
<dbReference type="Pfam" id="PF19236">
    <property type="entry name" value="ADAMTS_CR_3"/>
    <property type="match status" value="1"/>
</dbReference>
<dbReference type="GO" id="GO:0006508">
    <property type="term" value="P:proteolysis"/>
    <property type="evidence" value="ECO:0007669"/>
    <property type="project" value="UniProtKB-KW"/>
</dbReference>
<dbReference type="InterPro" id="IPR036383">
    <property type="entry name" value="TSP1_rpt_sf"/>
</dbReference>
<evidence type="ECO:0000256" key="8">
    <source>
        <dbReference type="ARBA" id="ARBA00022833"/>
    </source>
</evidence>
<dbReference type="GO" id="GO:0005576">
    <property type="term" value="C:extracellular region"/>
    <property type="evidence" value="ECO:0007669"/>
    <property type="project" value="UniProtKB-SubCell"/>
</dbReference>
<evidence type="ECO:0000256" key="3">
    <source>
        <dbReference type="ARBA" id="ARBA00022670"/>
    </source>
</evidence>
<feature type="binding site" evidence="13 15">
    <location>
        <position position="211"/>
    </location>
    <ligand>
        <name>Zn(2+)</name>
        <dbReference type="ChEBI" id="CHEBI:29105"/>
        <note>catalytic</note>
    </ligand>
</feature>
<dbReference type="Pfam" id="PF19030">
    <property type="entry name" value="TSP1_ADAMTS"/>
    <property type="match status" value="7"/>
</dbReference>
<dbReference type="EMBL" id="ACPB03000148">
    <property type="status" value="NOT_ANNOTATED_CDS"/>
    <property type="molecule type" value="Genomic_DNA"/>
</dbReference>
<dbReference type="PANTHER" id="PTHR13723:SF278">
    <property type="entry name" value="ADAM METALLOPEPTIDASE WITH THROMBOSPONDIN TYPE 1 MOTIF A, ISOFORM B"/>
    <property type="match status" value="1"/>
</dbReference>
<keyword evidence="3" id="KW-0645">Protease</keyword>
<feature type="compositionally biased region" description="Acidic residues" evidence="16">
    <location>
        <begin position="28"/>
        <end position="40"/>
    </location>
</feature>
<feature type="disulfide bond" evidence="14">
    <location>
        <begin position="223"/>
        <end position="252"/>
    </location>
</feature>
<dbReference type="PANTHER" id="PTHR13723">
    <property type="entry name" value="ADAMTS A DISINTEGRIN AND METALLOPROTEASE WITH THROMBOSPONDIN MOTIFS PROTEASE"/>
    <property type="match status" value="1"/>
</dbReference>
<dbReference type="SMART" id="SM00209">
    <property type="entry name" value="TSP1"/>
    <property type="match status" value="11"/>
</dbReference>
<evidence type="ECO:0000256" key="13">
    <source>
        <dbReference type="PIRSR" id="PIRSR613273-2"/>
    </source>
</evidence>
<feature type="binding site" evidence="13 15">
    <location>
        <position position="207"/>
    </location>
    <ligand>
        <name>Zn(2+)</name>
        <dbReference type="ChEBI" id="CHEBI:29105"/>
        <note>catalytic</note>
    </ligand>
</feature>
<dbReference type="InterPro" id="IPR000884">
    <property type="entry name" value="TSP1_rpt"/>
</dbReference>
<dbReference type="PROSITE" id="PS51046">
    <property type="entry name" value="GON"/>
    <property type="match status" value="1"/>
</dbReference>
<feature type="disulfide bond" evidence="14">
    <location>
        <begin position="135"/>
        <end position="191"/>
    </location>
</feature>
<dbReference type="InterPro" id="IPR013273">
    <property type="entry name" value="ADAMTS/ADAMTS-like"/>
</dbReference>
<dbReference type="Pfam" id="PF00090">
    <property type="entry name" value="TSP_1"/>
    <property type="match status" value="2"/>
</dbReference>
<dbReference type="Proteomes" id="UP000015103">
    <property type="component" value="Unassembled WGS sequence"/>
</dbReference>
<keyword evidence="2" id="KW-0964">Secreted</keyword>
<dbReference type="HOGENOM" id="CLU_000660_0_0_1"/>
<evidence type="ECO:0000256" key="5">
    <source>
        <dbReference type="ARBA" id="ARBA00022729"/>
    </source>
</evidence>
<evidence type="ECO:0000259" key="18">
    <source>
        <dbReference type="PROSITE" id="PS50215"/>
    </source>
</evidence>
<evidence type="ECO:0000256" key="1">
    <source>
        <dbReference type="ARBA" id="ARBA00004613"/>
    </source>
</evidence>
<keyword evidence="17" id="KW-0472">Membrane</keyword>
<dbReference type="GO" id="GO:0008270">
    <property type="term" value="F:zinc ion binding"/>
    <property type="evidence" value="ECO:0007669"/>
    <property type="project" value="InterPro"/>
</dbReference>
<evidence type="ECO:0000256" key="9">
    <source>
        <dbReference type="ARBA" id="ARBA00023049"/>
    </source>
</evidence>
<evidence type="ECO:0000256" key="4">
    <source>
        <dbReference type="ARBA" id="ARBA00022723"/>
    </source>
</evidence>
<keyword evidence="17" id="KW-1133">Transmembrane helix</keyword>
<proteinExistence type="predicted"/>
<keyword evidence="11" id="KW-0325">Glycoprotein</keyword>
<dbReference type="FunFam" id="2.20.100.10:FF:000005">
    <property type="entry name" value="ADAM metallopeptidase with thrombospondin type 1 motif 9"/>
    <property type="match status" value="1"/>
</dbReference>